<dbReference type="Proteomes" id="UP000724874">
    <property type="component" value="Unassembled WGS sequence"/>
</dbReference>
<dbReference type="EMBL" id="JADNYJ010000060">
    <property type="protein sequence ID" value="KAF8895844.1"/>
    <property type="molecule type" value="Genomic_DNA"/>
</dbReference>
<proteinExistence type="predicted"/>
<evidence type="ECO:0000313" key="4">
    <source>
        <dbReference type="Proteomes" id="UP000724874"/>
    </source>
</evidence>
<keyword evidence="2" id="KW-0472">Membrane</keyword>
<keyword evidence="2" id="KW-1133">Transmembrane helix</keyword>
<organism evidence="3 4">
    <name type="scientific">Gymnopilus junonius</name>
    <name type="common">Spectacular rustgill mushroom</name>
    <name type="synonym">Gymnopilus spectabilis subsp. junonius</name>
    <dbReference type="NCBI Taxonomy" id="109634"/>
    <lineage>
        <taxon>Eukaryota</taxon>
        <taxon>Fungi</taxon>
        <taxon>Dikarya</taxon>
        <taxon>Basidiomycota</taxon>
        <taxon>Agaricomycotina</taxon>
        <taxon>Agaricomycetes</taxon>
        <taxon>Agaricomycetidae</taxon>
        <taxon>Agaricales</taxon>
        <taxon>Agaricineae</taxon>
        <taxon>Hymenogastraceae</taxon>
        <taxon>Gymnopilus</taxon>
    </lineage>
</organism>
<evidence type="ECO:0000256" key="1">
    <source>
        <dbReference type="SAM" id="MobiDB-lite"/>
    </source>
</evidence>
<feature type="compositionally biased region" description="Polar residues" evidence="1">
    <location>
        <begin position="68"/>
        <end position="80"/>
    </location>
</feature>
<protein>
    <submittedName>
        <fullName evidence="3">Uncharacterized protein</fullName>
    </submittedName>
</protein>
<feature type="transmembrane region" description="Helical" evidence="2">
    <location>
        <begin position="37"/>
        <end position="60"/>
    </location>
</feature>
<feature type="region of interest" description="Disordered" evidence="1">
    <location>
        <begin position="68"/>
        <end position="89"/>
    </location>
</feature>
<comment type="caution">
    <text evidence="3">The sequence shown here is derived from an EMBL/GenBank/DDBJ whole genome shotgun (WGS) entry which is preliminary data.</text>
</comment>
<keyword evidence="2" id="KW-0812">Transmembrane</keyword>
<evidence type="ECO:0000256" key="2">
    <source>
        <dbReference type="SAM" id="Phobius"/>
    </source>
</evidence>
<gene>
    <name evidence="3" type="ORF">CPB84DRAFT_1848184</name>
</gene>
<dbReference type="AlphaFoldDB" id="A0A9P5TMP5"/>
<evidence type="ECO:0000313" key="3">
    <source>
        <dbReference type="EMBL" id="KAF8895844.1"/>
    </source>
</evidence>
<name>A0A9P5TMP5_GYMJU</name>
<accession>A0A9P5TMP5</accession>
<reference evidence="3" key="1">
    <citation type="submission" date="2020-11" db="EMBL/GenBank/DDBJ databases">
        <authorList>
            <consortium name="DOE Joint Genome Institute"/>
            <person name="Ahrendt S."/>
            <person name="Riley R."/>
            <person name="Andreopoulos W."/>
            <person name="LaButti K."/>
            <person name="Pangilinan J."/>
            <person name="Ruiz-duenas F.J."/>
            <person name="Barrasa J.M."/>
            <person name="Sanchez-Garcia M."/>
            <person name="Camarero S."/>
            <person name="Miyauchi S."/>
            <person name="Serrano A."/>
            <person name="Linde D."/>
            <person name="Babiker R."/>
            <person name="Drula E."/>
            <person name="Ayuso-Fernandez I."/>
            <person name="Pacheco R."/>
            <person name="Padilla G."/>
            <person name="Ferreira P."/>
            <person name="Barriuso J."/>
            <person name="Kellner H."/>
            <person name="Castanera R."/>
            <person name="Alfaro M."/>
            <person name="Ramirez L."/>
            <person name="Pisabarro A.G."/>
            <person name="Kuo A."/>
            <person name="Tritt A."/>
            <person name="Lipzen A."/>
            <person name="He G."/>
            <person name="Yan M."/>
            <person name="Ng V."/>
            <person name="Cullen D."/>
            <person name="Martin F."/>
            <person name="Rosso M.-N."/>
            <person name="Henrissat B."/>
            <person name="Hibbett D."/>
            <person name="Martinez A.T."/>
            <person name="Grigoriev I.V."/>
        </authorList>
    </citation>
    <scope>NUCLEOTIDE SEQUENCE</scope>
    <source>
        <strain evidence="3">AH 44721</strain>
    </source>
</reference>
<sequence>MAISPMDSIACQRLQPRLQNTDPAFTPPSRLYILPTIRQVAICLSWLGSAIYCLIVRLSISTITKSQTQRQYSNQGSSPKAGNRKLFLF</sequence>
<keyword evidence="4" id="KW-1185">Reference proteome</keyword>